<feature type="transmembrane region" description="Helical" evidence="2">
    <location>
        <begin position="551"/>
        <end position="579"/>
    </location>
</feature>
<accession>A0ABV8IW60</accession>
<keyword evidence="4" id="KW-1185">Reference proteome</keyword>
<evidence type="ECO:0000313" key="4">
    <source>
        <dbReference type="Proteomes" id="UP001595867"/>
    </source>
</evidence>
<feature type="transmembrane region" description="Helical" evidence="2">
    <location>
        <begin position="7"/>
        <end position="27"/>
    </location>
</feature>
<keyword evidence="2" id="KW-1133">Transmembrane helix</keyword>
<evidence type="ECO:0000313" key="3">
    <source>
        <dbReference type="EMBL" id="MFC4068523.1"/>
    </source>
</evidence>
<dbReference type="SUPFAM" id="SSF52540">
    <property type="entry name" value="P-loop containing nucleoside triphosphate hydrolases"/>
    <property type="match status" value="1"/>
</dbReference>
<feature type="transmembrane region" description="Helical" evidence="2">
    <location>
        <begin position="422"/>
        <end position="448"/>
    </location>
</feature>
<dbReference type="InterPro" id="IPR015943">
    <property type="entry name" value="WD40/YVTN_repeat-like_dom_sf"/>
</dbReference>
<feature type="repeat" description="WD" evidence="1">
    <location>
        <begin position="806"/>
        <end position="838"/>
    </location>
</feature>
<protein>
    <recommendedName>
        <fullName evidence="5">NACHT domain-containing protein</fullName>
    </recommendedName>
</protein>
<feature type="transmembrane region" description="Helical" evidence="2">
    <location>
        <begin position="522"/>
        <end position="545"/>
    </location>
</feature>
<keyword evidence="1" id="KW-0853">WD repeat</keyword>
<dbReference type="SMART" id="SM00320">
    <property type="entry name" value="WD40"/>
    <property type="match status" value="3"/>
</dbReference>
<dbReference type="Gene3D" id="3.40.50.300">
    <property type="entry name" value="P-loop containing nucleotide triphosphate hydrolases"/>
    <property type="match status" value="1"/>
</dbReference>
<keyword evidence="2" id="KW-0472">Membrane</keyword>
<dbReference type="PROSITE" id="PS50082">
    <property type="entry name" value="WD_REPEATS_2"/>
    <property type="match status" value="1"/>
</dbReference>
<dbReference type="SUPFAM" id="SSF82171">
    <property type="entry name" value="DPP6 N-terminal domain-like"/>
    <property type="match status" value="1"/>
</dbReference>
<feature type="transmembrane region" description="Helical" evidence="2">
    <location>
        <begin position="600"/>
        <end position="621"/>
    </location>
</feature>
<feature type="transmembrane region" description="Helical" evidence="2">
    <location>
        <begin position="39"/>
        <end position="61"/>
    </location>
</feature>
<evidence type="ECO:0008006" key="5">
    <source>
        <dbReference type="Google" id="ProtNLM"/>
    </source>
</evidence>
<keyword evidence="2" id="KW-0812">Transmembrane</keyword>
<name>A0ABV8IW60_9ACTN</name>
<dbReference type="PANTHER" id="PTHR19879:SF9">
    <property type="entry name" value="TRANSCRIPTION INITIATION FACTOR TFIID SUBUNIT 5"/>
    <property type="match status" value="1"/>
</dbReference>
<feature type="transmembrane region" description="Helical" evidence="2">
    <location>
        <begin position="641"/>
        <end position="665"/>
    </location>
</feature>
<proteinExistence type="predicted"/>
<feature type="transmembrane region" description="Helical" evidence="2">
    <location>
        <begin position="454"/>
        <end position="476"/>
    </location>
</feature>
<dbReference type="EMBL" id="JBHSBL010000019">
    <property type="protein sequence ID" value="MFC4068523.1"/>
    <property type="molecule type" value="Genomic_DNA"/>
</dbReference>
<dbReference type="Proteomes" id="UP001595867">
    <property type="component" value="Unassembled WGS sequence"/>
</dbReference>
<gene>
    <name evidence="3" type="ORF">ACFO0C_26650</name>
</gene>
<sequence>MRWSVKVGTFVAVCTVLVGAGGLWMLFGPAADAGIVGNANVLAAVLGAAALVVALTTTRWWPSSDDRPAHLSAEQEQASTARLAREVLWVWREQARVRGIHRGIAPVEVRWRWSDADIAAPAADFRRSAPGLTTEGGVGELRTGLFETLPDGTVLVILGESGAGKTATVISLMIDVLEAWTPDSAGPVPVLLPLAALPPGTSLLRWAAAAVARDFRTAVPGAAGPQVVAELIRRGRIVLLLDGLDELPPGERAAALSAVDAAAIGVKIVVTSRKPEYTAALAEATLAYAAVVELRPPDPASIHDYLITGLVGERRTRWAAVVDTLRVRPEAPLATAFGSPLILTLARQTYAVDGDPAELLDEQRFPSRAALLRELTVRLLVQAYPEREVRDRELYWLSWLARRSRDRTDIAWWRIPDLVPAWAYAVLCGLSGGLAAGLAAAVTAAVWLRVPFGTAAALGAMAGLVVTVPTAVTAGFTRRIVAGRGTSPVAPLRGGVPRMPAAAWRRRPGRLVSPETMQPLSLLWESAVVAGLTSLGVFGAAGFGHDWTTRALLAVATAVSAAVAAFVVGGTAVVATSLWSQPLSDEGATTPTRTYAGERVVGRTFLLAVVLGCALTGWWYTDLEWPSGVIVAPGEPDGERLLIWLWITLGGGAGVMSALAAGLLYRPVLTIRVAELLLSGWYGHRIRFARLLATAHDRHVLRPAGGVYQFRHAAIREYLAELPAAPAKGLGAIGRRDVLIAVAVSAVLVTTPLMVIRDTAVPGIPKLTDQAQVVAFTEDGATLAVGDTDGGISLVDVRSGVRSAVADRHTAAITSLSWAPDGTTLASTSDDDTVRVWDSSGTMRWQRSLHESGGHAVRYSPDGTLLAVTDGAEVRLWDVATDRERSFTLGHQPGFRLRFALGGGLLITENRAAFVPAGQKAEVFVAASDVRSGQEVFRLDDVSDFVTTGDGSRIAVLRKGRFSLVDAMTRVESEPVPVPDFQGRMALSGDGSRFAVDTGHHLEVFEAATGALQVTVPKTAIGASTFAFSPAGELASVEGQQLTVGRPEAWSLSRTVCTGVSYLSDPHYADCP</sequence>
<organism evidence="3 4">
    <name type="scientific">Actinoplanes subglobosus</name>
    <dbReference type="NCBI Taxonomy" id="1547892"/>
    <lineage>
        <taxon>Bacteria</taxon>
        <taxon>Bacillati</taxon>
        <taxon>Actinomycetota</taxon>
        <taxon>Actinomycetes</taxon>
        <taxon>Micromonosporales</taxon>
        <taxon>Micromonosporaceae</taxon>
        <taxon>Actinoplanes</taxon>
    </lineage>
</organism>
<dbReference type="InterPro" id="IPR001680">
    <property type="entry name" value="WD40_rpt"/>
</dbReference>
<comment type="caution">
    <text evidence="3">The sequence shown here is derived from an EMBL/GenBank/DDBJ whole genome shotgun (WGS) entry which is preliminary data.</text>
</comment>
<dbReference type="Pfam" id="PF00400">
    <property type="entry name" value="WD40"/>
    <property type="match status" value="1"/>
</dbReference>
<reference evidence="4" key="1">
    <citation type="journal article" date="2019" name="Int. J. Syst. Evol. Microbiol.">
        <title>The Global Catalogue of Microorganisms (GCM) 10K type strain sequencing project: providing services to taxonomists for standard genome sequencing and annotation.</title>
        <authorList>
            <consortium name="The Broad Institute Genomics Platform"/>
            <consortium name="The Broad Institute Genome Sequencing Center for Infectious Disease"/>
            <person name="Wu L."/>
            <person name="Ma J."/>
        </authorList>
    </citation>
    <scope>NUCLEOTIDE SEQUENCE [LARGE SCALE GENOMIC DNA]</scope>
    <source>
        <strain evidence="4">TBRC 5832</strain>
    </source>
</reference>
<evidence type="ECO:0000256" key="2">
    <source>
        <dbReference type="SAM" id="Phobius"/>
    </source>
</evidence>
<dbReference type="Gene3D" id="2.130.10.10">
    <property type="entry name" value="YVTN repeat-like/Quinoprotein amine dehydrogenase"/>
    <property type="match status" value="1"/>
</dbReference>
<dbReference type="RefSeq" id="WP_378069419.1">
    <property type="nucleotide sequence ID" value="NZ_JBHSBL010000019.1"/>
</dbReference>
<evidence type="ECO:0000256" key="1">
    <source>
        <dbReference type="PROSITE-ProRule" id="PRU00221"/>
    </source>
</evidence>
<dbReference type="PANTHER" id="PTHR19879">
    <property type="entry name" value="TRANSCRIPTION INITIATION FACTOR TFIID"/>
    <property type="match status" value="1"/>
</dbReference>
<dbReference type="PROSITE" id="PS50294">
    <property type="entry name" value="WD_REPEATS_REGION"/>
    <property type="match status" value="1"/>
</dbReference>
<dbReference type="InterPro" id="IPR027417">
    <property type="entry name" value="P-loop_NTPase"/>
</dbReference>
<feature type="transmembrane region" description="Helical" evidence="2">
    <location>
        <begin position="738"/>
        <end position="756"/>
    </location>
</feature>